<proteinExistence type="predicted"/>
<evidence type="ECO:0000256" key="3">
    <source>
        <dbReference type="SAM" id="MobiDB-lite"/>
    </source>
</evidence>
<feature type="compositionally biased region" description="Basic and acidic residues" evidence="3">
    <location>
        <begin position="188"/>
        <end position="232"/>
    </location>
</feature>
<dbReference type="GO" id="GO:0005509">
    <property type="term" value="F:calcium ion binding"/>
    <property type="evidence" value="ECO:0007669"/>
    <property type="project" value="InterPro"/>
</dbReference>
<name>A0A8H3TNT5_9TREE</name>
<dbReference type="PROSITE" id="PS00018">
    <property type="entry name" value="EF_HAND_1"/>
    <property type="match status" value="2"/>
</dbReference>
<feature type="region of interest" description="Disordered" evidence="3">
    <location>
        <begin position="188"/>
        <end position="300"/>
    </location>
</feature>
<evidence type="ECO:0000256" key="1">
    <source>
        <dbReference type="ARBA" id="ARBA00022729"/>
    </source>
</evidence>
<comment type="caution">
    <text evidence="6">The sequence shown here is derived from an EMBL/GenBank/DDBJ whole genome shotgun (WGS) entry which is preliminary data.</text>
</comment>
<gene>
    <name evidence="6" type="ORF">NliqN6_0573</name>
</gene>
<dbReference type="InterPro" id="IPR018247">
    <property type="entry name" value="EF_Hand_1_Ca_BS"/>
</dbReference>
<evidence type="ECO:0000259" key="5">
    <source>
        <dbReference type="PROSITE" id="PS50222"/>
    </source>
</evidence>
<dbReference type="AlphaFoldDB" id="A0A8H3TNT5"/>
<keyword evidence="7" id="KW-1185">Reference proteome</keyword>
<feature type="domain" description="EF-hand" evidence="5">
    <location>
        <begin position="100"/>
        <end position="135"/>
    </location>
</feature>
<feature type="compositionally biased region" description="Basic and acidic residues" evidence="3">
    <location>
        <begin position="283"/>
        <end position="296"/>
    </location>
</feature>
<dbReference type="Proteomes" id="UP000620104">
    <property type="component" value="Unassembled WGS sequence"/>
</dbReference>
<accession>A0A8H3TNT5</accession>
<dbReference type="SUPFAM" id="SSF47473">
    <property type="entry name" value="EF-hand"/>
    <property type="match status" value="1"/>
</dbReference>
<dbReference type="GO" id="GO:0070062">
    <property type="term" value="C:extracellular exosome"/>
    <property type="evidence" value="ECO:0007669"/>
    <property type="project" value="TreeGrafter"/>
</dbReference>
<dbReference type="SMART" id="SM00054">
    <property type="entry name" value="EFh"/>
    <property type="match status" value="2"/>
</dbReference>
<dbReference type="OrthoDB" id="289247at2759"/>
<evidence type="ECO:0000256" key="4">
    <source>
        <dbReference type="SAM" id="SignalP"/>
    </source>
</evidence>
<protein>
    <recommendedName>
        <fullName evidence="5">EF-hand domain-containing protein</fullName>
    </recommendedName>
</protein>
<feature type="domain" description="EF-hand" evidence="5">
    <location>
        <begin position="52"/>
        <end position="87"/>
    </location>
</feature>
<evidence type="ECO:0000313" key="7">
    <source>
        <dbReference type="Proteomes" id="UP000620104"/>
    </source>
</evidence>
<dbReference type="InterPro" id="IPR011992">
    <property type="entry name" value="EF-hand-dom_pair"/>
</dbReference>
<dbReference type="EMBL" id="BLZA01000007">
    <property type="protein sequence ID" value="GHJ84171.1"/>
    <property type="molecule type" value="Genomic_DNA"/>
</dbReference>
<feature type="signal peptide" evidence="4">
    <location>
        <begin position="1"/>
        <end position="17"/>
    </location>
</feature>
<keyword evidence="1 4" id="KW-0732">Signal</keyword>
<dbReference type="PANTHER" id="PTHR19237">
    <property type="entry name" value="NUCLEOBINDIN"/>
    <property type="match status" value="1"/>
</dbReference>
<dbReference type="PANTHER" id="PTHR19237:SF20">
    <property type="entry name" value="NUCLEOBINDIN 1"/>
    <property type="match status" value="1"/>
</dbReference>
<dbReference type="PROSITE" id="PS50222">
    <property type="entry name" value="EF_HAND_2"/>
    <property type="match status" value="2"/>
</dbReference>
<evidence type="ECO:0000313" key="6">
    <source>
        <dbReference type="EMBL" id="GHJ84171.1"/>
    </source>
</evidence>
<dbReference type="Pfam" id="PF13499">
    <property type="entry name" value="EF-hand_7"/>
    <property type="match status" value="1"/>
</dbReference>
<dbReference type="Gene3D" id="1.10.238.10">
    <property type="entry name" value="EF-hand"/>
    <property type="match status" value="1"/>
</dbReference>
<feature type="chain" id="PRO_5034380067" description="EF-hand domain-containing protein" evidence="4">
    <location>
        <begin position="18"/>
        <end position="311"/>
    </location>
</feature>
<keyword evidence="2" id="KW-0106">Calcium</keyword>
<dbReference type="InterPro" id="IPR040250">
    <property type="entry name" value="Nucleobindin"/>
</dbReference>
<dbReference type="CDD" id="cd00051">
    <property type="entry name" value="EFh"/>
    <property type="match status" value="1"/>
</dbReference>
<dbReference type="InterPro" id="IPR002048">
    <property type="entry name" value="EF_hand_dom"/>
</dbReference>
<dbReference type="GO" id="GO:0005793">
    <property type="term" value="C:endoplasmic reticulum-Golgi intermediate compartment"/>
    <property type="evidence" value="ECO:0007669"/>
    <property type="project" value="TreeGrafter"/>
</dbReference>
<reference evidence="6" key="1">
    <citation type="submission" date="2020-07" db="EMBL/GenBank/DDBJ databases">
        <title>Draft Genome Sequence of a Deep-Sea Yeast, Naganishia (Cryptococcus) liquefaciens strain N6.</title>
        <authorList>
            <person name="Han Y.W."/>
            <person name="Kajitani R."/>
            <person name="Morimoto H."/>
            <person name="Parhat M."/>
            <person name="Tsubouchi H."/>
            <person name="Bakenova O."/>
            <person name="Ogata M."/>
            <person name="Argunhan B."/>
            <person name="Aoki R."/>
            <person name="Kajiwara S."/>
            <person name="Itoh T."/>
            <person name="Iwasaki H."/>
        </authorList>
    </citation>
    <scope>NUCLEOTIDE SEQUENCE</scope>
    <source>
        <strain evidence="6">N6</strain>
    </source>
</reference>
<organism evidence="6 7">
    <name type="scientific">Naganishia liquefaciens</name>
    <dbReference type="NCBI Taxonomy" id="104408"/>
    <lineage>
        <taxon>Eukaryota</taxon>
        <taxon>Fungi</taxon>
        <taxon>Dikarya</taxon>
        <taxon>Basidiomycota</taxon>
        <taxon>Agaricomycotina</taxon>
        <taxon>Tremellomycetes</taxon>
        <taxon>Filobasidiales</taxon>
        <taxon>Filobasidiaceae</taxon>
        <taxon>Naganishia</taxon>
    </lineage>
</organism>
<evidence type="ECO:0000256" key="2">
    <source>
        <dbReference type="ARBA" id="ARBA00022837"/>
    </source>
</evidence>
<sequence>MLLPSIPLLALLSGALGHGGHHHAPAGGAGNLPDGVDNRGYMEKHMAEEHHIDNFDLESFFHLHDLDQDGYLSIPELEAVYGLHHPQAKKSTPDAHMEAKRRAIMDKVLRQLDTNKDGIVSKEEFLAAGVDGLPSFVAYKDLGHHYDEESEYFLHHEELYHSTPETQTDESYNHPEDLEHFARHAHIEAEEDDRERKYKGLEEGADLDTDRVVKDPLDEHAHGSQDPPKGKGGEAAFIPTAGGILPRRPEGASQQRPARIDRSKPDLSGTAKKAKNRPAYGEQDFHRPRNAEDRLRKGVPYKYKFQGRNEF</sequence>